<reference evidence="2" key="1">
    <citation type="journal article" date="2014" name="Int. J. Syst. Evol. Microbiol.">
        <title>Complete genome of a new Firmicutes species belonging to the dominant human colonic microbiota ('Ruminococcus bicirculans') reveals two chromosomes and a selective capacity to utilize plant glucans.</title>
        <authorList>
            <consortium name="NISC Comparative Sequencing Program"/>
            <person name="Wegmann U."/>
            <person name="Louis P."/>
            <person name="Goesmann A."/>
            <person name="Henrissat B."/>
            <person name="Duncan S.H."/>
            <person name="Flint H.J."/>
        </authorList>
    </citation>
    <scope>NUCLEOTIDE SEQUENCE</scope>
    <source>
        <strain evidence="2">NBRC 103408</strain>
    </source>
</reference>
<protein>
    <recommendedName>
        <fullName evidence="1">Prolyl 4-hydroxylase alpha subunit Fe(2+) 2OG dioxygenase domain-containing protein</fullName>
    </recommendedName>
</protein>
<dbReference type="Proteomes" id="UP001161409">
    <property type="component" value="Unassembled WGS sequence"/>
</dbReference>
<organism evidence="2 3">
    <name type="scientific">Sneathiella chinensis</name>
    <dbReference type="NCBI Taxonomy" id="349750"/>
    <lineage>
        <taxon>Bacteria</taxon>
        <taxon>Pseudomonadati</taxon>
        <taxon>Pseudomonadota</taxon>
        <taxon>Alphaproteobacteria</taxon>
        <taxon>Sneathiellales</taxon>
        <taxon>Sneathiellaceae</taxon>
        <taxon>Sneathiella</taxon>
    </lineage>
</organism>
<proteinExistence type="predicted"/>
<dbReference type="RefSeq" id="WP_169559753.1">
    <property type="nucleotide sequence ID" value="NZ_BSNF01000001.1"/>
</dbReference>
<comment type="caution">
    <text evidence="2">The sequence shown here is derived from an EMBL/GenBank/DDBJ whole genome shotgun (WGS) entry which is preliminary data.</text>
</comment>
<evidence type="ECO:0000259" key="1">
    <source>
        <dbReference type="Pfam" id="PF13640"/>
    </source>
</evidence>
<dbReference type="Gene3D" id="2.60.120.620">
    <property type="entry name" value="q2cbj1_9rhob like domain"/>
    <property type="match status" value="1"/>
</dbReference>
<feature type="domain" description="Prolyl 4-hydroxylase alpha subunit Fe(2+) 2OG dioxygenase" evidence="1">
    <location>
        <begin position="119"/>
        <end position="196"/>
    </location>
</feature>
<gene>
    <name evidence="2" type="ORF">GCM10007924_10050</name>
</gene>
<dbReference type="InterPro" id="IPR044862">
    <property type="entry name" value="Pro_4_hyd_alph_FE2OG_OXY"/>
</dbReference>
<reference evidence="2" key="2">
    <citation type="submission" date="2023-01" db="EMBL/GenBank/DDBJ databases">
        <title>Draft genome sequence of Sneathiella chinensis strain NBRC 103408.</title>
        <authorList>
            <person name="Sun Q."/>
            <person name="Mori K."/>
        </authorList>
    </citation>
    <scope>NUCLEOTIDE SEQUENCE</scope>
    <source>
        <strain evidence="2">NBRC 103408</strain>
    </source>
</reference>
<evidence type="ECO:0000313" key="3">
    <source>
        <dbReference type="Proteomes" id="UP001161409"/>
    </source>
</evidence>
<sequence length="201" mass="22702">MNMMPLLPLRNTNVSMNTHWPLLSPQECAQIVARANPKRWEKKLPIGPGNVPIFPDAKMDKAVERQPLPLGQNAFPLDQVMFGLGQTNADNWRFELTGVPADDMPWLVRQSKGGSDEEHWQVDLAESFTSSRKLGFIIQLSDPKSYEGGDVVFHNIPADRDLMRAQGTVIVFPAFWLHRVTSVTKGVRHSIVGWIHGHNFR</sequence>
<keyword evidence="3" id="KW-1185">Reference proteome</keyword>
<dbReference type="Pfam" id="PF13640">
    <property type="entry name" value="2OG-FeII_Oxy_3"/>
    <property type="match status" value="1"/>
</dbReference>
<accession>A0ABQ5U3C5</accession>
<name>A0ABQ5U3C5_9PROT</name>
<dbReference type="EMBL" id="BSNF01000001">
    <property type="protein sequence ID" value="GLQ05784.1"/>
    <property type="molecule type" value="Genomic_DNA"/>
</dbReference>
<evidence type="ECO:0000313" key="2">
    <source>
        <dbReference type="EMBL" id="GLQ05784.1"/>
    </source>
</evidence>